<evidence type="ECO:0000256" key="3">
    <source>
        <dbReference type="PROSITE-ProRule" id="PRU00023"/>
    </source>
</evidence>
<feature type="domain" description="Novel STAND NTPase 3" evidence="4">
    <location>
        <begin position="81"/>
        <end position="223"/>
    </location>
</feature>
<evidence type="ECO:0000313" key="5">
    <source>
        <dbReference type="EMBL" id="VDI79707.1"/>
    </source>
</evidence>
<dbReference type="InterPro" id="IPR049050">
    <property type="entry name" value="nSTAND3"/>
</dbReference>
<dbReference type="PROSITE" id="PS50297">
    <property type="entry name" value="ANK_REP_REGION"/>
    <property type="match status" value="7"/>
</dbReference>
<organism evidence="5 6">
    <name type="scientific">Mytilus galloprovincialis</name>
    <name type="common">Mediterranean mussel</name>
    <dbReference type="NCBI Taxonomy" id="29158"/>
    <lineage>
        <taxon>Eukaryota</taxon>
        <taxon>Metazoa</taxon>
        <taxon>Spiralia</taxon>
        <taxon>Lophotrochozoa</taxon>
        <taxon>Mollusca</taxon>
        <taxon>Bivalvia</taxon>
        <taxon>Autobranchia</taxon>
        <taxon>Pteriomorphia</taxon>
        <taxon>Mytilida</taxon>
        <taxon>Mytiloidea</taxon>
        <taxon>Mytilidae</taxon>
        <taxon>Mytilinae</taxon>
        <taxon>Mytilus</taxon>
    </lineage>
</organism>
<feature type="repeat" description="ANK" evidence="3">
    <location>
        <begin position="625"/>
        <end position="657"/>
    </location>
</feature>
<dbReference type="Proteomes" id="UP000596742">
    <property type="component" value="Unassembled WGS sequence"/>
</dbReference>
<feature type="repeat" description="ANK" evidence="3">
    <location>
        <begin position="592"/>
        <end position="624"/>
    </location>
</feature>
<evidence type="ECO:0000259" key="4">
    <source>
        <dbReference type="Pfam" id="PF20720"/>
    </source>
</evidence>
<feature type="repeat" description="ANK" evidence="3">
    <location>
        <begin position="560"/>
        <end position="592"/>
    </location>
</feature>
<feature type="repeat" description="ANK" evidence="3">
    <location>
        <begin position="658"/>
        <end position="690"/>
    </location>
</feature>
<evidence type="ECO:0000256" key="2">
    <source>
        <dbReference type="ARBA" id="ARBA00023043"/>
    </source>
</evidence>
<dbReference type="SUPFAM" id="SSF52540">
    <property type="entry name" value="P-loop containing nucleoside triphosphate hydrolases"/>
    <property type="match status" value="1"/>
</dbReference>
<gene>
    <name evidence="5" type="ORF">MGAL_10B000145</name>
</gene>
<dbReference type="Pfam" id="PF20720">
    <property type="entry name" value="nSTAND3"/>
    <property type="match status" value="1"/>
</dbReference>
<dbReference type="OrthoDB" id="10057496at2759"/>
<dbReference type="Pfam" id="PF12796">
    <property type="entry name" value="Ank_2"/>
    <property type="match status" value="2"/>
</dbReference>
<dbReference type="InterPro" id="IPR036770">
    <property type="entry name" value="Ankyrin_rpt-contain_sf"/>
</dbReference>
<evidence type="ECO:0000313" key="6">
    <source>
        <dbReference type="Proteomes" id="UP000596742"/>
    </source>
</evidence>
<name>A0A8B6HIV5_MYTGA</name>
<feature type="repeat" description="ANK" evidence="3">
    <location>
        <begin position="724"/>
        <end position="756"/>
    </location>
</feature>
<dbReference type="PRINTS" id="PR01415">
    <property type="entry name" value="ANKYRIN"/>
</dbReference>
<keyword evidence="6" id="KW-1185">Reference proteome</keyword>
<dbReference type="PROSITE" id="PS50088">
    <property type="entry name" value="ANK_REPEAT"/>
    <property type="match status" value="9"/>
</dbReference>
<dbReference type="PANTHER" id="PTHR24126">
    <property type="entry name" value="ANKYRIN REPEAT, PH AND SEC7 DOMAIN CONTAINING PROTEIN SECG-RELATED"/>
    <property type="match status" value="1"/>
</dbReference>
<comment type="caution">
    <text evidence="5">The sequence shown here is derived from an EMBL/GenBank/DDBJ whole genome shotgun (WGS) entry which is preliminary data.</text>
</comment>
<feature type="repeat" description="ANK" evidence="3">
    <location>
        <begin position="790"/>
        <end position="822"/>
    </location>
</feature>
<sequence length="851" mass="96745">MSEDLYKECERLQITGLDLLNKDIELRILKAFKEWSDIKRIHKLHKELEILKKSKSNPILPKTRVKFARQLDEWRKDDNYFVSTKGSKAVFEAIKNRPCVAVTGSFGIGKTAILHNVALLMDIEGFIVVPVSSPWEIEKYNHPVRKNLFVVDNFCGKINLDVEELNAWKKCGVLFDKQCKLLVSCQLHIYKPLQRDKPKKIRFYECNLHSKDICLSITERQSIADEYDINKNEIKNIIEYYNCFPLLCTYFHKENISNLDTFFNYPVQVFKAELEKLQAPFANGKVCALMTLLMFHDNVPETMFTGRIKWDDKYILSNTSKACNLDTKTSYHVIHEELENFIDTYVMKKDGVYHALNNRMFDILAYHFSHQMTVPLVKYSCPSFIKDWFQLPRTKRADTLLFDHLGKTSELVWGSFWSKPKPLSIVLASTEGHILYVNRMLADWSKGNVTSVFQNQNVYHALFFKSLNNIDGIELRQLLEKNDIYDGNTPIIVHCSQVAYTHAQTMHDVFLEWLINNGCPINKANNKGETAVFHATFNNNLNLIDILMRYGANIDTWTTKGTSALYVACLKGYVSIAKRFLQSGAKCNMYSDSDSPLFAACSEGHTSIVIELLKFKANVNEKNRNGYAPLHIACGNGHSEIVTHLLQVGANCNILTHDFDSPFHFACLQGNISIVTELLQHNAKISRTNTNGLSPLYVACHNGHYEIVQILLRIGADCNTHAITGDSPLMVACIGEYTSIVSILLQYDANVNKKGNLGNTPLHAACYKGHYIIARQLLQVGADCNSEDKAGFSPLHIACNGGHISIVKELLRHNANVRARTKNGLTPIDLARLQKHSDIEEELINYSDAIR</sequence>
<dbReference type="SMART" id="SM00248">
    <property type="entry name" value="ANK"/>
    <property type="match status" value="10"/>
</dbReference>
<feature type="repeat" description="ANK" evidence="3">
    <location>
        <begin position="691"/>
        <end position="723"/>
    </location>
</feature>
<dbReference type="PANTHER" id="PTHR24126:SF14">
    <property type="entry name" value="ANK_REP_REGION DOMAIN-CONTAINING PROTEIN"/>
    <property type="match status" value="1"/>
</dbReference>
<evidence type="ECO:0000256" key="1">
    <source>
        <dbReference type="ARBA" id="ARBA00022737"/>
    </source>
</evidence>
<dbReference type="Pfam" id="PF00023">
    <property type="entry name" value="Ank"/>
    <property type="match status" value="1"/>
</dbReference>
<feature type="repeat" description="ANK" evidence="3">
    <location>
        <begin position="527"/>
        <end position="559"/>
    </location>
</feature>
<keyword evidence="1" id="KW-0677">Repeat</keyword>
<reference evidence="5" key="1">
    <citation type="submission" date="2018-11" db="EMBL/GenBank/DDBJ databases">
        <authorList>
            <person name="Alioto T."/>
            <person name="Alioto T."/>
        </authorList>
    </citation>
    <scope>NUCLEOTIDE SEQUENCE</scope>
</reference>
<feature type="repeat" description="ANK" evidence="3">
    <location>
        <begin position="757"/>
        <end position="789"/>
    </location>
</feature>
<protein>
    <recommendedName>
        <fullName evidence="4">Novel STAND NTPase 3 domain-containing protein</fullName>
    </recommendedName>
</protein>
<dbReference type="Gene3D" id="1.25.40.20">
    <property type="entry name" value="Ankyrin repeat-containing domain"/>
    <property type="match status" value="1"/>
</dbReference>
<accession>A0A8B6HIV5</accession>
<keyword evidence="2 3" id="KW-0040">ANK repeat</keyword>
<dbReference type="Pfam" id="PF13637">
    <property type="entry name" value="Ank_4"/>
    <property type="match status" value="1"/>
</dbReference>
<dbReference type="SUPFAM" id="SSF48403">
    <property type="entry name" value="Ankyrin repeat"/>
    <property type="match status" value="1"/>
</dbReference>
<dbReference type="EMBL" id="UYJE01010097">
    <property type="protein sequence ID" value="VDI79707.1"/>
    <property type="molecule type" value="Genomic_DNA"/>
</dbReference>
<dbReference type="InterPro" id="IPR002110">
    <property type="entry name" value="Ankyrin_rpt"/>
</dbReference>
<dbReference type="InterPro" id="IPR027417">
    <property type="entry name" value="P-loop_NTPase"/>
</dbReference>
<dbReference type="AlphaFoldDB" id="A0A8B6HIV5"/>
<proteinExistence type="predicted"/>